<evidence type="ECO:0000256" key="2">
    <source>
        <dbReference type="ARBA" id="ARBA00022679"/>
    </source>
</evidence>
<dbReference type="PANTHER" id="PTHR30160">
    <property type="entry name" value="TETRAACYLDISACCHARIDE 4'-KINASE-RELATED"/>
    <property type="match status" value="1"/>
</dbReference>
<dbReference type="SUPFAM" id="SSF53756">
    <property type="entry name" value="UDP-Glycosyltransferase/glycogen phosphorylase"/>
    <property type="match status" value="1"/>
</dbReference>
<dbReference type="InterPro" id="IPR002201">
    <property type="entry name" value="Glyco_trans_9"/>
</dbReference>
<dbReference type="RefSeq" id="WP_168442049.1">
    <property type="nucleotide sequence ID" value="NZ_CAAHFG010000001.1"/>
</dbReference>
<dbReference type="GO" id="GO:0005829">
    <property type="term" value="C:cytosol"/>
    <property type="evidence" value="ECO:0007669"/>
    <property type="project" value="TreeGrafter"/>
</dbReference>
<evidence type="ECO:0000313" key="4">
    <source>
        <dbReference type="Proteomes" id="UP000366872"/>
    </source>
</evidence>
<organism evidence="3 4">
    <name type="scientific">Pontiella desulfatans</name>
    <dbReference type="NCBI Taxonomy" id="2750659"/>
    <lineage>
        <taxon>Bacteria</taxon>
        <taxon>Pseudomonadati</taxon>
        <taxon>Kiritimatiellota</taxon>
        <taxon>Kiritimatiellia</taxon>
        <taxon>Kiritimatiellales</taxon>
        <taxon>Pontiellaceae</taxon>
        <taxon>Pontiella</taxon>
    </lineage>
</organism>
<dbReference type="InterPro" id="IPR051199">
    <property type="entry name" value="LPS_LOS_Heptosyltrfase"/>
</dbReference>
<proteinExistence type="predicted"/>
<evidence type="ECO:0000313" key="3">
    <source>
        <dbReference type="EMBL" id="VGO12875.1"/>
    </source>
</evidence>
<dbReference type="AlphaFoldDB" id="A0A6C2TZ45"/>
<dbReference type="GO" id="GO:0008713">
    <property type="term" value="F:ADP-heptose-lipopolysaccharide heptosyltransferase activity"/>
    <property type="evidence" value="ECO:0007669"/>
    <property type="project" value="TreeGrafter"/>
</dbReference>
<protein>
    <submittedName>
        <fullName evidence="3">Lipopolysaccharide core heptosyltransferase RfaQ</fullName>
    </submittedName>
</protein>
<keyword evidence="4" id="KW-1185">Reference proteome</keyword>
<sequence>MSQPEKILIIRLKSIGDVVLTLPGVHAVRKNFPDAHITYLVCKSIAPLLEGFGDINAVIAVDRAALRNPLKALPVLVSLLRRLRSEKFSLVIDFHGYGETALMAWFSGAPKRWGSVYRKSRKWAYTHGAWRNDNFHMAAWNLEMLRQCGLETSNPQNQLVVPPAALEAAKALYGENKLDPEKPTLYIMPFTSALEKNWPLEKYLSVAGHWRSRGVQIVFGGGPADLPALERVREQGFAVIAAAPFLVTAGIMQLSTLVLGGDTGILHLGIATGKHALMLIKHCSPGRADPFLHKDWAIDPTGFDSFADIPVETVIGKCAEALSV</sequence>
<dbReference type="Pfam" id="PF01075">
    <property type="entry name" value="Glyco_transf_9"/>
    <property type="match status" value="1"/>
</dbReference>
<accession>A0A6C2TZ45</accession>
<keyword evidence="2 3" id="KW-0808">Transferase</keyword>
<name>A0A6C2TZ45_PONDE</name>
<gene>
    <name evidence="3" type="primary">rfaQ</name>
    <name evidence="3" type="ORF">PDESU_01429</name>
</gene>
<dbReference type="Gene3D" id="3.40.50.2000">
    <property type="entry name" value="Glycogen Phosphorylase B"/>
    <property type="match status" value="2"/>
</dbReference>
<dbReference type="EMBL" id="CAAHFG010000001">
    <property type="protein sequence ID" value="VGO12875.1"/>
    <property type="molecule type" value="Genomic_DNA"/>
</dbReference>
<reference evidence="3 4" key="1">
    <citation type="submission" date="2019-04" db="EMBL/GenBank/DDBJ databases">
        <authorList>
            <person name="Van Vliet M D."/>
        </authorList>
    </citation>
    <scope>NUCLEOTIDE SEQUENCE [LARGE SCALE GENOMIC DNA]</scope>
    <source>
        <strain evidence="3 4">F1</strain>
    </source>
</reference>
<evidence type="ECO:0000256" key="1">
    <source>
        <dbReference type="ARBA" id="ARBA00022676"/>
    </source>
</evidence>
<dbReference type="CDD" id="cd03789">
    <property type="entry name" value="GT9_LPS_heptosyltransferase"/>
    <property type="match status" value="1"/>
</dbReference>
<dbReference type="GO" id="GO:0009244">
    <property type="term" value="P:lipopolysaccharide core region biosynthetic process"/>
    <property type="evidence" value="ECO:0007669"/>
    <property type="project" value="TreeGrafter"/>
</dbReference>
<dbReference type="Proteomes" id="UP000366872">
    <property type="component" value="Unassembled WGS sequence"/>
</dbReference>
<keyword evidence="1" id="KW-0328">Glycosyltransferase</keyword>